<dbReference type="AlphaFoldDB" id="A0A3N6SJG7"/>
<organism evidence="1 2">
    <name type="scientific">Erwinia psidii</name>
    <dbReference type="NCBI Taxonomy" id="69224"/>
    <lineage>
        <taxon>Bacteria</taxon>
        <taxon>Pseudomonadati</taxon>
        <taxon>Pseudomonadota</taxon>
        <taxon>Gammaproteobacteria</taxon>
        <taxon>Enterobacterales</taxon>
        <taxon>Erwiniaceae</taxon>
        <taxon>Erwinia</taxon>
    </lineage>
</organism>
<gene>
    <name evidence="1" type="ORF">EB241_12840</name>
</gene>
<name>A0A3N6SJG7_9GAMM</name>
<reference evidence="1 2" key="1">
    <citation type="submission" date="2018-10" db="EMBL/GenBank/DDBJ databases">
        <title>Draft genome sequence for the type isolate of Erwinia psidii, agent causal of bacterial blight in guava (Psidium guajava) and wilt and die-back of Eucalyptus spp.</title>
        <authorList>
            <person name="Hermenegildo P.S."/>
            <person name="Santos S.A."/>
            <person name="Guimaraes L.M.S."/>
            <person name="Vidigal P.M.P."/>
            <person name="Pereira I.C."/>
            <person name="Badel J.L."/>
            <person name="Alfenas-Zerbini P."/>
            <person name="Ferreira M.A.S.V."/>
            <person name="Alfenas A.C."/>
        </authorList>
    </citation>
    <scope>NUCLEOTIDE SEQUENCE [LARGE SCALE GENOMIC DNA]</scope>
    <source>
        <strain evidence="1 2">IBSBF 435</strain>
    </source>
</reference>
<accession>A0A3N6SJG7</accession>
<dbReference type="Proteomes" id="UP000279457">
    <property type="component" value="Unassembled WGS sequence"/>
</dbReference>
<comment type="caution">
    <text evidence="1">The sequence shown here is derived from an EMBL/GenBank/DDBJ whole genome shotgun (WGS) entry which is preliminary data.</text>
</comment>
<evidence type="ECO:0000313" key="1">
    <source>
        <dbReference type="EMBL" id="RQM37746.1"/>
    </source>
</evidence>
<dbReference type="EMBL" id="RHHM01000009">
    <property type="protein sequence ID" value="RQM37746.1"/>
    <property type="molecule type" value="Genomic_DNA"/>
</dbReference>
<sequence>MAYLPPVTVAVQINADGCYPRNVDTTLDSRQAVSILLLLTTTMPALISEAFWVKNGAVRYGDPGHVYSGEILLFTFVQAYPTTGTVTSPFQVNILRTSV</sequence>
<protein>
    <submittedName>
        <fullName evidence="1">Uncharacterized protein</fullName>
    </submittedName>
</protein>
<keyword evidence="2" id="KW-1185">Reference proteome</keyword>
<evidence type="ECO:0000313" key="2">
    <source>
        <dbReference type="Proteomes" id="UP000279457"/>
    </source>
</evidence>
<proteinExistence type="predicted"/>